<feature type="transmembrane region" description="Helical" evidence="8">
    <location>
        <begin position="59"/>
        <end position="79"/>
    </location>
</feature>
<dbReference type="Gene3D" id="1.10.3470.10">
    <property type="entry name" value="ABC transporter involved in vitamin B12 uptake, BtuC"/>
    <property type="match status" value="1"/>
</dbReference>
<dbReference type="Proteomes" id="UP000183816">
    <property type="component" value="Unassembled WGS sequence"/>
</dbReference>
<dbReference type="GO" id="GO:0033214">
    <property type="term" value="P:siderophore-iron import into cell"/>
    <property type="evidence" value="ECO:0007669"/>
    <property type="project" value="TreeGrafter"/>
</dbReference>
<dbReference type="AlphaFoldDB" id="A0A1H0JFA2"/>
<feature type="transmembrane region" description="Helical" evidence="8">
    <location>
        <begin position="116"/>
        <end position="140"/>
    </location>
</feature>
<dbReference type="PANTHER" id="PTHR30472:SF64">
    <property type="entry name" value="IRON(3+)-HYDROXAMATE IMPORT SYSTEM PERMEASE PROTEIN FHUG"/>
    <property type="match status" value="1"/>
</dbReference>
<keyword evidence="4" id="KW-1003">Cell membrane</keyword>
<dbReference type="OrthoDB" id="9811721at2"/>
<reference evidence="9 10" key="1">
    <citation type="submission" date="2016-10" db="EMBL/GenBank/DDBJ databases">
        <authorList>
            <person name="de Groot N.N."/>
        </authorList>
    </citation>
    <scope>NUCLEOTIDE SEQUENCE [LARGE SCALE GENOMIC DNA]</scope>
    <source>
        <strain evidence="9 10">Sb04</strain>
    </source>
</reference>
<dbReference type="FunFam" id="1.10.3470.10:FF:000001">
    <property type="entry name" value="Vitamin B12 ABC transporter permease BtuC"/>
    <property type="match status" value="1"/>
</dbReference>
<feature type="transmembrane region" description="Helical" evidence="8">
    <location>
        <begin position="152"/>
        <end position="174"/>
    </location>
</feature>
<dbReference type="PANTHER" id="PTHR30472">
    <property type="entry name" value="FERRIC ENTEROBACTIN TRANSPORT SYSTEM PERMEASE PROTEIN"/>
    <property type="match status" value="1"/>
</dbReference>
<dbReference type="RefSeq" id="WP_074481331.1">
    <property type="nucleotide sequence ID" value="NZ_FNJK01000001.1"/>
</dbReference>
<evidence type="ECO:0000256" key="4">
    <source>
        <dbReference type="ARBA" id="ARBA00022475"/>
    </source>
</evidence>
<dbReference type="GO" id="GO:0022857">
    <property type="term" value="F:transmembrane transporter activity"/>
    <property type="evidence" value="ECO:0007669"/>
    <property type="project" value="InterPro"/>
</dbReference>
<dbReference type="GO" id="GO:0005886">
    <property type="term" value="C:plasma membrane"/>
    <property type="evidence" value="ECO:0007669"/>
    <property type="project" value="UniProtKB-SubCell"/>
</dbReference>
<keyword evidence="3" id="KW-0813">Transport</keyword>
<feature type="transmembrane region" description="Helical" evidence="8">
    <location>
        <begin position="91"/>
        <end position="110"/>
    </location>
</feature>
<evidence type="ECO:0000256" key="2">
    <source>
        <dbReference type="ARBA" id="ARBA00007935"/>
    </source>
</evidence>
<evidence type="ECO:0000256" key="5">
    <source>
        <dbReference type="ARBA" id="ARBA00022692"/>
    </source>
</evidence>
<evidence type="ECO:0000256" key="6">
    <source>
        <dbReference type="ARBA" id="ARBA00022989"/>
    </source>
</evidence>
<evidence type="ECO:0000313" key="9">
    <source>
        <dbReference type="EMBL" id="SDO42376.1"/>
    </source>
</evidence>
<comment type="similarity">
    <text evidence="2">Belongs to the binding-protein-dependent transport system permease family. FecCD subfamily.</text>
</comment>
<sequence>MKFQAKWISQFAFLLLILLLVFLCSLSIGYANTSFLKVIEVFLGKSDATMTLIIWKIRLPRILACMIGGGSLAMAGVLLQTLTKNPLADSGILGINAGAGLVIAIMVGVLDITNPASLALMPFLAILGALLTICTVYAVSYQRHQPIRPTRLIISGVGISSLLSGIMVSIIANLDIGKTDYIVSWLSGKVTGGNWQTLVIFTPLLVITWGIIYWRSYRLNMMMFSEETSIALGLNIKNERLWTLILSTTLAALSVVLVGNITFVGLLAGHITHRLLGNDHRLILPASMLIGMILLLIADTIGRSLLVGTGIPTGIIISIIGAPYFLYLMIKTA</sequence>
<gene>
    <name evidence="9" type="ORF">SAMN05216347_10117</name>
</gene>
<feature type="transmembrane region" description="Helical" evidence="8">
    <location>
        <begin position="280"/>
        <end position="298"/>
    </location>
</feature>
<organism evidence="9 10">
    <name type="scientific">Streptococcus equinus</name>
    <name type="common">Streptococcus bovis</name>
    <dbReference type="NCBI Taxonomy" id="1335"/>
    <lineage>
        <taxon>Bacteria</taxon>
        <taxon>Bacillati</taxon>
        <taxon>Bacillota</taxon>
        <taxon>Bacilli</taxon>
        <taxon>Lactobacillales</taxon>
        <taxon>Streptococcaceae</taxon>
        <taxon>Streptococcus</taxon>
    </lineage>
</organism>
<dbReference type="SUPFAM" id="SSF81345">
    <property type="entry name" value="ABC transporter involved in vitamin B12 uptake, BtuC"/>
    <property type="match status" value="1"/>
</dbReference>
<accession>A0A1H0JFA2</accession>
<dbReference type="InterPro" id="IPR000522">
    <property type="entry name" value="ABC_transptr_permease_BtuC"/>
</dbReference>
<feature type="transmembrane region" description="Helical" evidence="8">
    <location>
        <begin position="305"/>
        <end position="330"/>
    </location>
</feature>
<evidence type="ECO:0000256" key="8">
    <source>
        <dbReference type="SAM" id="Phobius"/>
    </source>
</evidence>
<keyword evidence="5 8" id="KW-0812">Transmembrane</keyword>
<dbReference type="EMBL" id="FNJK01000001">
    <property type="protein sequence ID" value="SDO42376.1"/>
    <property type="molecule type" value="Genomic_DNA"/>
</dbReference>
<keyword evidence="7 8" id="KW-0472">Membrane</keyword>
<feature type="transmembrane region" description="Helical" evidence="8">
    <location>
        <begin position="194"/>
        <end position="214"/>
    </location>
</feature>
<name>A0A1H0JFA2_STREI</name>
<proteinExistence type="inferred from homology"/>
<evidence type="ECO:0000313" key="10">
    <source>
        <dbReference type="Proteomes" id="UP000183816"/>
    </source>
</evidence>
<evidence type="ECO:0000256" key="3">
    <source>
        <dbReference type="ARBA" id="ARBA00022448"/>
    </source>
</evidence>
<comment type="subcellular location">
    <subcellularLocation>
        <location evidence="1">Cell membrane</location>
        <topology evidence="1">Multi-pass membrane protein</topology>
    </subcellularLocation>
</comment>
<dbReference type="CDD" id="cd06550">
    <property type="entry name" value="TM_ABC_iron-siderophores_like"/>
    <property type="match status" value="1"/>
</dbReference>
<dbReference type="Pfam" id="PF01032">
    <property type="entry name" value="FecCD"/>
    <property type="match status" value="1"/>
</dbReference>
<evidence type="ECO:0000256" key="7">
    <source>
        <dbReference type="ARBA" id="ARBA00023136"/>
    </source>
</evidence>
<dbReference type="InterPro" id="IPR037294">
    <property type="entry name" value="ABC_BtuC-like"/>
</dbReference>
<protein>
    <submittedName>
        <fullName evidence="9">Iron complex transport system permease protein</fullName>
    </submittedName>
</protein>
<feature type="transmembrane region" description="Helical" evidence="8">
    <location>
        <begin position="241"/>
        <end position="268"/>
    </location>
</feature>
<evidence type="ECO:0000256" key="1">
    <source>
        <dbReference type="ARBA" id="ARBA00004651"/>
    </source>
</evidence>
<keyword evidence="6 8" id="KW-1133">Transmembrane helix</keyword>